<evidence type="ECO:0000313" key="3">
    <source>
        <dbReference type="EMBL" id="SDD14687.1"/>
    </source>
</evidence>
<dbReference type="OrthoDB" id="9804721at2"/>
<gene>
    <name evidence="3" type="ORF">SAMN05421548_11526</name>
</gene>
<dbReference type="PRINTS" id="PR01438">
    <property type="entry name" value="UNVRSLSTRESS"/>
</dbReference>
<dbReference type="PANTHER" id="PTHR46268">
    <property type="entry name" value="STRESS RESPONSE PROTEIN NHAX"/>
    <property type="match status" value="1"/>
</dbReference>
<sequence>MSYKTVLTYLDPGDRAQARLDFSLQLAREFDAHLIGLYTTFMPEAREYFAVAGCARHYDGLCDTRRGRRDAAEEAFRHALGAAGRGGEWIAFDDHAEQPLIRRSRHADLLIAGQAGPDDDAQALRKGFLEEVVLTSGRPVLVLPYAGALRPAGKSIAIAWDGSREAARAVHDAMPFLARAGRVTVLRIRTADSARPAALGAQGKEIDLMLARHAVNVDYAQATSDSDETAGDTLLSWLASSGCDLVVAGAYSHPQWKEHWLGGVTRALLESATVPVLLSH</sequence>
<reference evidence="4" key="1">
    <citation type="submission" date="2016-09" db="EMBL/GenBank/DDBJ databases">
        <authorList>
            <person name="Varghese N."/>
            <person name="Submissions S."/>
        </authorList>
    </citation>
    <scope>NUCLEOTIDE SEQUENCE [LARGE SCALE GENOMIC DNA]</scope>
    <source>
        <strain evidence="4">TNe-862</strain>
    </source>
</reference>
<dbReference type="Pfam" id="PF00582">
    <property type="entry name" value="Usp"/>
    <property type="match status" value="1"/>
</dbReference>
<dbReference type="Proteomes" id="UP000198908">
    <property type="component" value="Unassembled WGS sequence"/>
</dbReference>
<evidence type="ECO:0000259" key="2">
    <source>
        <dbReference type="Pfam" id="PF00582"/>
    </source>
</evidence>
<feature type="domain" description="UspA" evidence="2">
    <location>
        <begin position="154"/>
        <end position="278"/>
    </location>
</feature>
<evidence type="ECO:0000256" key="1">
    <source>
        <dbReference type="ARBA" id="ARBA00008791"/>
    </source>
</evidence>
<organism evidence="3 4">
    <name type="scientific">Paraburkholderia lycopersici</name>
    <dbReference type="NCBI Taxonomy" id="416944"/>
    <lineage>
        <taxon>Bacteria</taxon>
        <taxon>Pseudomonadati</taxon>
        <taxon>Pseudomonadota</taxon>
        <taxon>Betaproteobacteria</taxon>
        <taxon>Burkholderiales</taxon>
        <taxon>Burkholderiaceae</taxon>
        <taxon>Paraburkholderia</taxon>
    </lineage>
</organism>
<dbReference type="PANTHER" id="PTHR46268:SF15">
    <property type="entry name" value="UNIVERSAL STRESS PROTEIN HP_0031"/>
    <property type="match status" value="1"/>
</dbReference>
<dbReference type="InterPro" id="IPR006016">
    <property type="entry name" value="UspA"/>
</dbReference>
<dbReference type="AlphaFoldDB" id="A0A1G6SEU2"/>
<dbReference type="RefSeq" id="WP_091998631.1">
    <property type="nucleotide sequence ID" value="NZ_FMYQ01000015.1"/>
</dbReference>
<evidence type="ECO:0000313" key="4">
    <source>
        <dbReference type="Proteomes" id="UP000198908"/>
    </source>
</evidence>
<comment type="similarity">
    <text evidence="1">Belongs to the universal stress protein A family.</text>
</comment>
<protein>
    <submittedName>
        <fullName evidence="3">Nucleotide-binding universal stress protein, UspA family</fullName>
    </submittedName>
</protein>
<dbReference type="CDD" id="cd00293">
    <property type="entry name" value="USP-like"/>
    <property type="match status" value="1"/>
</dbReference>
<keyword evidence="4" id="KW-1185">Reference proteome</keyword>
<name>A0A1G6SEU2_9BURK</name>
<proteinExistence type="inferred from homology"/>
<dbReference type="EMBL" id="FMYQ01000015">
    <property type="protein sequence ID" value="SDD14687.1"/>
    <property type="molecule type" value="Genomic_DNA"/>
</dbReference>
<dbReference type="SUPFAM" id="SSF52402">
    <property type="entry name" value="Adenine nucleotide alpha hydrolases-like"/>
    <property type="match status" value="2"/>
</dbReference>
<accession>A0A1G6SEU2</accession>
<dbReference type="STRING" id="416944.SAMN05421548_11526"/>
<dbReference type="InterPro" id="IPR006015">
    <property type="entry name" value="Universal_stress_UspA"/>
</dbReference>
<dbReference type="Gene3D" id="3.40.50.12370">
    <property type="match status" value="1"/>
</dbReference>